<organism evidence="2">
    <name type="scientific">Strombidium rassoulzadegani</name>
    <dbReference type="NCBI Taxonomy" id="1082188"/>
    <lineage>
        <taxon>Eukaryota</taxon>
        <taxon>Sar</taxon>
        <taxon>Alveolata</taxon>
        <taxon>Ciliophora</taxon>
        <taxon>Intramacronucleata</taxon>
        <taxon>Spirotrichea</taxon>
        <taxon>Oligotrichia</taxon>
        <taxon>Strombidiidae</taxon>
        <taxon>Strombidium</taxon>
    </lineage>
</organism>
<reference evidence="2" key="1">
    <citation type="submission" date="2021-01" db="EMBL/GenBank/DDBJ databases">
        <authorList>
            <person name="Corre E."/>
            <person name="Pelletier E."/>
            <person name="Niang G."/>
            <person name="Scheremetjew M."/>
            <person name="Finn R."/>
            <person name="Kale V."/>
            <person name="Holt S."/>
            <person name="Cochrane G."/>
            <person name="Meng A."/>
            <person name="Brown T."/>
            <person name="Cohen L."/>
        </authorList>
    </citation>
    <scope>NUCLEOTIDE SEQUENCE</scope>
    <source>
        <strain evidence="2">Ras09</strain>
    </source>
</reference>
<feature type="transmembrane region" description="Helical" evidence="1">
    <location>
        <begin position="92"/>
        <end position="116"/>
    </location>
</feature>
<keyword evidence="1" id="KW-0812">Transmembrane</keyword>
<dbReference type="EMBL" id="HBIA01003886">
    <property type="protein sequence ID" value="CAE0230261.1"/>
    <property type="molecule type" value="Transcribed_RNA"/>
</dbReference>
<keyword evidence="1" id="KW-1133">Transmembrane helix</keyword>
<gene>
    <name evidence="2" type="ORF">SRAS04492_LOCUS2048</name>
</gene>
<name>A0A7S3CM27_9SPIT</name>
<protein>
    <submittedName>
        <fullName evidence="2">Uncharacterized protein</fullName>
    </submittedName>
</protein>
<dbReference type="AlphaFoldDB" id="A0A7S3CM27"/>
<evidence type="ECO:0000313" key="2">
    <source>
        <dbReference type="EMBL" id="CAE0230261.1"/>
    </source>
</evidence>
<evidence type="ECO:0000256" key="1">
    <source>
        <dbReference type="SAM" id="Phobius"/>
    </source>
</evidence>
<keyword evidence="1" id="KW-0472">Membrane</keyword>
<proteinExistence type="predicted"/>
<accession>A0A7S3CM27</accession>
<sequence>MIASIEVLICFMFEVANIQVLFSRANVFLTIGVYIAAELLKGFNGFYFQAMERNKTNLLLKVMDPENALQMEVKKKTADWSKLSMVQKFASIFFELVQLIYASFFFYFVPFLYIVLQGNLSGQSIMV</sequence>